<organism evidence="3 4">
    <name type="scientific">Heligmosomoides polygyrus</name>
    <name type="common">Parasitic roundworm</name>
    <dbReference type="NCBI Taxonomy" id="6339"/>
    <lineage>
        <taxon>Eukaryota</taxon>
        <taxon>Metazoa</taxon>
        <taxon>Ecdysozoa</taxon>
        <taxon>Nematoda</taxon>
        <taxon>Chromadorea</taxon>
        <taxon>Rhabditida</taxon>
        <taxon>Rhabditina</taxon>
        <taxon>Rhabditomorpha</taxon>
        <taxon>Strongyloidea</taxon>
        <taxon>Heligmosomidae</taxon>
        <taxon>Heligmosomoides</taxon>
    </lineage>
</organism>
<sequence length="275" mass="30719">MVDLAPTSLERLHKNDHNSKNQPMELGEDSTDFRTVMRAVRESRTPLTTELARFDPERAQQGLSKRALFDTGSQISILPLKILLEAQESGFDFDSDVEEIKAASKEPVYDTSGNEMKSLAAVVATLTRHGAPPQRVAMFVRKSEEDIVILGTNALDKLNMVLQKMGKGKSNQVIIHRKHRHVSDALKTNSTLFPSFPGYNIESYYAQAVEHFDQIPRDYDDFPANPTIIALPLSFLRAEKDLEDTDKAKVMVYTMLDGLACQLNQCPITAAIVLV</sequence>
<evidence type="ECO:0000313" key="4">
    <source>
        <dbReference type="WBParaSite" id="HPBE_0002181401-mRNA-1"/>
    </source>
</evidence>
<gene>
    <name evidence="2" type="ORF">HPBE_LOCUS21813</name>
</gene>
<dbReference type="WBParaSite" id="HPBE_0002181401-mRNA-1">
    <property type="protein sequence ID" value="HPBE_0002181401-mRNA-1"/>
    <property type="gene ID" value="HPBE_0002181401"/>
</dbReference>
<feature type="compositionally biased region" description="Basic and acidic residues" evidence="1">
    <location>
        <begin position="10"/>
        <end position="19"/>
    </location>
</feature>
<dbReference type="GO" id="GO:0004190">
    <property type="term" value="F:aspartic-type endopeptidase activity"/>
    <property type="evidence" value="ECO:0007669"/>
    <property type="project" value="InterPro"/>
</dbReference>
<dbReference type="InterPro" id="IPR001969">
    <property type="entry name" value="Aspartic_peptidase_AS"/>
</dbReference>
<accession>A0A183GH08</accession>
<dbReference type="AlphaFoldDB" id="A0A183GH08"/>
<reference evidence="2 3" key="1">
    <citation type="submission" date="2018-11" db="EMBL/GenBank/DDBJ databases">
        <authorList>
            <consortium name="Pathogen Informatics"/>
        </authorList>
    </citation>
    <scope>NUCLEOTIDE SEQUENCE [LARGE SCALE GENOMIC DNA]</scope>
</reference>
<evidence type="ECO:0000256" key="1">
    <source>
        <dbReference type="SAM" id="MobiDB-lite"/>
    </source>
</evidence>
<dbReference type="Proteomes" id="UP000050761">
    <property type="component" value="Unassembled WGS sequence"/>
</dbReference>
<dbReference type="PROSITE" id="PS00141">
    <property type="entry name" value="ASP_PROTEASE"/>
    <property type="match status" value="1"/>
</dbReference>
<dbReference type="EMBL" id="UZAH01033358">
    <property type="protein sequence ID" value="VDP28257.1"/>
    <property type="molecule type" value="Genomic_DNA"/>
</dbReference>
<name>A0A183GH08_HELPZ</name>
<evidence type="ECO:0000313" key="2">
    <source>
        <dbReference type="EMBL" id="VDP28257.1"/>
    </source>
</evidence>
<reference evidence="4" key="2">
    <citation type="submission" date="2019-09" db="UniProtKB">
        <authorList>
            <consortium name="WormBaseParasite"/>
        </authorList>
    </citation>
    <scope>IDENTIFICATION</scope>
</reference>
<protein>
    <submittedName>
        <fullName evidence="4">Peptidase A2 domain-containing protein</fullName>
    </submittedName>
</protein>
<evidence type="ECO:0000313" key="3">
    <source>
        <dbReference type="Proteomes" id="UP000050761"/>
    </source>
</evidence>
<proteinExistence type="predicted"/>
<feature type="region of interest" description="Disordered" evidence="1">
    <location>
        <begin position="1"/>
        <end position="30"/>
    </location>
</feature>
<keyword evidence="3" id="KW-1185">Reference proteome</keyword>
<dbReference type="GO" id="GO:0006508">
    <property type="term" value="P:proteolysis"/>
    <property type="evidence" value="ECO:0007669"/>
    <property type="project" value="InterPro"/>
</dbReference>
<accession>A0A3P8BLJ4</accession>